<dbReference type="GO" id="GO:0005576">
    <property type="term" value="C:extracellular region"/>
    <property type="evidence" value="ECO:0007669"/>
    <property type="project" value="UniProtKB-SubCell"/>
</dbReference>
<comment type="subcellular location">
    <subcellularLocation>
        <location evidence="1">Secreted</location>
    </subcellularLocation>
</comment>
<dbReference type="InterPro" id="IPR050708">
    <property type="entry name" value="T6SS_VgrG/RHS"/>
</dbReference>
<dbReference type="InterPro" id="IPR027797">
    <property type="entry name" value="PT-TG_dom"/>
</dbReference>
<evidence type="ECO:0000256" key="1">
    <source>
        <dbReference type="ARBA" id="ARBA00004613"/>
    </source>
</evidence>
<dbReference type="Gene3D" id="2.180.10.10">
    <property type="entry name" value="RHS repeat-associated core"/>
    <property type="match status" value="2"/>
</dbReference>
<dbReference type="NCBIfam" id="TIGR03696">
    <property type="entry name" value="Rhs_assc_core"/>
    <property type="match status" value="1"/>
</dbReference>
<feature type="domain" description="Pre-toxin TG" evidence="3">
    <location>
        <begin position="482"/>
        <end position="557"/>
    </location>
</feature>
<gene>
    <name evidence="4" type="ORF">E4U01_10340</name>
</gene>
<dbReference type="EMBL" id="SPQA01000084">
    <property type="protein sequence ID" value="TFU29371.1"/>
    <property type="molecule type" value="Genomic_DNA"/>
</dbReference>
<evidence type="ECO:0000256" key="2">
    <source>
        <dbReference type="ARBA" id="ARBA00022525"/>
    </source>
</evidence>
<evidence type="ECO:0000313" key="5">
    <source>
        <dbReference type="Proteomes" id="UP000297747"/>
    </source>
</evidence>
<comment type="caution">
    <text evidence="4">The sequence shown here is derived from an EMBL/GenBank/DDBJ whole genome shotgun (WGS) entry which is preliminary data.</text>
</comment>
<sequence length="634" mass="70953">MENKDGTTTYTYDKNGNRISSKKNDEQLDYIYDTENRLLAVKDKRGLLMAALYDGDDNRVFTASRKEGKCTYQLFKREEKKSPYTAPNGEEHSLFWYGFSQNVLQALSSLPQTVGTIWHEIFDDVSTAYHKKVAKDRANEEGLVVNPPSIGELPGEGEVTYSSQVKEVLIPYTTREDSFNYYEERNYVNDINREHTEVLQTYDRELKRRETYTYGHGRASYLNHETGDHYNYLTNQSGSVTGLTKEGQAVASTSYNLYGSTKQSTDETGNPYAYNGEARDITGLDYLRARYYDSQAGTFLTEDSYQGQLTNPLSQNRYAYVHNNPVNYTDPSGHVASSPFTMFLGGGKPRYSQPRPLINYEDGTLYAPNTPENKAHQIRQQQTGVYSYTYVPTASAYQYIQQQESQVRAQAHAQAVQHRQQQIRSEYAQATGYYGTPRTREAKNLLRNWGKALKETYTHVCKTAKRVGKQAVNFSKTIDWKKVVSVSAYIAGEFLSVNDIYRLVTGKDPLTGEKASRLEAAAWLTLDVLTLGGSKAGKVAKVATKANKLVDVVKGSKVVSRVNKTVDVVKSSKAVSKANKVIDSGKAYLKSGVNKLLDTPLSLSPRLATAGGSAMNMGRTTLREAGQNVKKGFD</sequence>
<feature type="non-terminal residue" evidence="4">
    <location>
        <position position="634"/>
    </location>
</feature>
<name>A0A4Y9FJS5_STRAI</name>
<dbReference type="InterPro" id="IPR022385">
    <property type="entry name" value="Rhs_assc_core"/>
</dbReference>
<protein>
    <recommendedName>
        <fullName evidence="3">Pre-toxin TG domain-containing protein</fullName>
    </recommendedName>
</protein>
<dbReference type="Proteomes" id="UP000297747">
    <property type="component" value="Unassembled WGS sequence"/>
</dbReference>
<keyword evidence="2" id="KW-0964">Secreted</keyword>
<dbReference type="AlphaFoldDB" id="A0A4Y9FJS5"/>
<dbReference type="Pfam" id="PF14449">
    <property type="entry name" value="PT-TG"/>
    <property type="match status" value="1"/>
</dbReference>
<reference evidence="4 5" key="1">
    <citation type="submission" date="2019-03" db="EMBL/GenBank/DDBJ databases">
        <title>Diversity of the mouse oral microbiome.</title>
        <authorList>
            <person name="Joseph S."/>
            <person name="Aduse-Opoku J."/>
            <person name="Curtis M."/>
            <person name="Wade W."/>
            <person name="Hashim A."/>
        </authorList>
    </citation>
    <scope>NUCLEOTIDE SEQUENCE [LARGE SCALE GENOMIC DNA]</scope>
    <source>
        <strain evidence="4 5">HT4</strain>
    </source>
</reference>
<evidence type="ECO:0000259" key="3">
    <source>
        <dbReference type="Pfam" id="PF14449"/>
    </source>
</evidence>
<organism evidence="4 5">
    <name type="scientific">Streptococcus acidominimus</name>
    <dbReference type="NCBI Taxonomy" id="1326"/>
    <lineage>
        <taxon>Bacteria</taxon>
        <taxon>Bacillati</taxon>
        <taxon>Bacillota</taxon>
        <taxon>Bacilli</taxon>
        <taxon>Lactobacillales</taxon>
        <taxon>Streptococcaceae</taxon>
        <taxon>Streptococcus</taxon>
    </lineage>
</organism>
<dbReference type="PANTHER" id="PTHR32305:SF15">
    <property type="entry name" value="PROTEIN RHSA-RELATED"/>
    <property type="match status" value="1"/>
</dbReference>
<proteinExistence type="predicted"/>
<dbReference type="RefSeq" id="WP_228064076.1">
    <property type="nucleotide sequence ID" value="NZ_JADGLI010000084.1"/>
</dbReference>
<accession>A0A4Y9FJS5</accession>
<dbReference type="PANTHER" id="PTHR32305">
    <property type="match status" value="1"/>
</dbReference>
<evidence type="ECO:0000313" key="4">
    <source>
        <dbReference type="EMBL" id="TFU29371.1"/>
    </source>
</evidence>